<organism evidence="1 2">
    <name type="scientific">Streptomyces albireticuli</name>
    <dbReference type="NCBI Taxonomy" id="1940"/>
    <lineage>
        <taxon>Bacteria</taxon>
        <taxon>Bacillati</taxon>
        <taxon>Actinomycetota</taxon>
        <taxon>Actinomycetes</taxon>
        <taxon>Kitasatosporales</taxon>
        <taxon>Streptomycetaceae</taxon>
        <taxon>Streptomyces</taxon>
    </lineage>
</organism>
<accession>A0A2A2DDS6</accession>
<dbReference type="AlphaFoldDB" id="A0A2A2DDS6"/>
<evidence type="ECO:0000313" key="1">
    <source>
        <dbReference type="EMBL" id="PAU49490.1"/>
    </source>
</evidence>
<gene>
    <name evidence="1" type="ORF">CK936_07535</name>
</gene>
<evidence type="ECO:0000313" key="2">
    <source>
        <dbReference type="Proteomes" id="UP000218944"/>
    </source>
</evidence>
<dbReference type="EMBL" id="NSJV01000142">
    <property type="protein sequence ID" value="PAU49490.1"/>
    <property type="molecule type" value="Genomic_DNA"/>
</dbReference>
<sequence>MTTIEEPAAWWVRRDGETDEDYARFKKFLDMGPARNLVDYAQQQGISYGHARRLAAHGRWTERARDFDQQQAYMIRLRARHAHREGMLVTDLALVETARNLAPVAGRVHELPVQRQLDGLVAVSKAITDRARTYYGQDTDVAPSLAAPTLADAIGSGVWAELCEVLDEVLDDQARQKLARLLEERHRTSLPPAEQS</sequence>
<keyword evidence="2" id="KW-1185">Reference proteome</keyword>
<name>A0A2A2DDS6_9ACTN</name>
<comment type="caution">
    <text evidence="1">The sequence shown here is derived from an EMBL/GenBank/DDBJ whole genome shotgun (WGS) entry which is preliminary data.</text>
</comment>
<reference evidence="1 2" key="1">
    <citation type="submission" date="2017-08" db="EMBL/GenBank/DDBJ databases">
        <title>Genome sequence of Streptomyces albireticuli NRRL B-1670.</title>
        <authorList>
            <person name="Graham D.E."/>
            <person name="Mahan K.M."/>
            <person name="Klingeman D.M."/>
            <person name="Hettich R.L."/>
            <person name="Parry R.J."/>
            <person name="Spain J.C."/>
        </authorList>
    </citation>
    <scope>NUCLEOTIDE SEQUENCE [LARGE SCALE GENOMIC DNA]</scope>
    <source>
        <strain evidence="1 2">NRRL B-1670</strain>
    </source>
</reference>
<dbReference type="Proteomes" id="UP000218944">
    <property type="component" value="Unassembled WGS sequence"/>
</dbReference>
<dbReference type="RefSeq" id="WP_095579669.1">
    <property type="nucleotide sequence ID" value="NZ_JAJQQQ010000010.1"/>
</dbReference>
<proteinExistence type="predicted"/>
<protein>
    <submittedName>
        <fullName evidence="1">Uncharacterized protein</fullName>
    </submittedName>
</protein>